<feature type="domain" description="TOG" evidence="2">
    <location>
        <begin position="112"/>
        <end position="356"/>
    </location>
</feature>
<feature type="compositionally biased region" description="Polar residues" evidence="1">
    <location>
        <begin position="46"/>
        <end position="59"/>
    </location>
</feature>
<evidence type="ECO:0000256" key="1">
    <source>
        <dbReference type="SAM" id="MobiDB-lite"/>
    </source>
</evidence>
<dbReference type="Gene3D" id="1.25.10.10">
    <property type="entry name" value="Leucine-rich Repeat Variant"/>
    <property type="match status" value="1"/>
</dbReference>
<proteinExistence type="predicted"/>
<dbReference type="PANTHER" id="PTHR21567:SF62">
    <property type="entry name" value="ARM REPEAT SUPERFAMILY PROTEIN"/>
    <property type="match status" value="1"/>
</dbReference>
<evidence type="ECO:0000259" key="2">
    <source>
        <dbReference type="SMART" id="SM01349"/>
    </source>
</evidence>
<dbReference type="InterPro" id="IPR011989">
    <property type="entry name" value="ARM-like"/>
</dbReference>
<dbReference type="SUPFAM" id="SSF48371">
    <property type="entry name" value="ARM repeat"/>
    <property type="match status" value="1"/>
</dbReference>
<dbReference type="EMBL" id="CAXHTA020000008">
    <property type="protein sequence ID" value="CAL5223056.1"/>
    <property type="molecule type" value="Genomic_DNA"/>
</dbReference>
<evidence type="ECO:0000313" key="4">
    <source>
        <dbReference type="Proteomes" id="UP001497392"/>
    </source>
</evidence>
<dbReference type="InterPro" id="IPR034085">
    <property type="entry name" value="TOG"/>
</dbReference>
<gene>
    <name evidence="3" type="primary">g5513</name>
    <name evidence="3" type="ORF">VP750_LOCUS4715</name>
</gene>
<feature type="compositionally biased region" description="Basic and acidic residues" evidence="1">
    <location>
        <begin position="61"/>
        <end position="73"/>
    </location>
</feature>
<sequence length="400" mass="42094">MGSVQPAACENTSSPLKRLRAGTQEELFMKRASKEAAGDASKLKQARSSQTKAGNQARSQHMADKQPTEREMAAAKAARARLYGDEGSAKEMEVPTAKEPTGTAPKPTVDVEQLPYEQLTALETPETDAQAALADMASGDWAIACRGLLTIRRLSKHHSQECRALLDKIMPLVLKHVKSLRSSLCKAAVMCVGDLFAAHGSRLLPLLDAGGVTQPAKSLLAQLLLKAGSNDKKFVIDEVQRALGVMATSMDAPAILGRLLPYAAHKNPKVRGKVATCLAASAAEMTPEQWQGYPAKPLLVVAGKLVSDNTPEARDSAKSLISILRGAFEVSASTPDHEASDKENTACEDAPVKGSAASKGADAVADEAAGSTAQDRWARHCHSTLGAVAAASILKASNCS</sequence>
<organism evidence="3 4">
    <name type="scientific">Coccomyxa viridis</name>
    <dbReference type="NCBI Taxonomy" id="1274662"/>
    <lineage>
        <taxon>Eukaryota</taxon>
        <taxon>Viridiplantae</taxon>
        <taxon>Chlorophyta</taxon>
        <taxon>core chlorophytes</taxon>
        <taxon>Trebouxiophyceae</taxon>
        <taxon>Trebouxiophyceae incertae sedis</taxon>
        <taxon>Coccomyxaceae</taxon>
        <taxon>Coccomyxa</taxon>
    </lineage>
</organism>
<protein>
    <submittedName>
        <fullName evidence="3">G5513 protein</fullName>
    </submittedName>
</protein>
<keyword evidence="4" id="KW-1185">Reference proteome</keyword>
<dbReference type="SMART" id="SM01349">
    <property type="entry name" value="TOG"/>
    <property type="match status" value="1"/>
</dbReference>
<comment type="caution">
    <text evidence="3">The sequence shown here is derived from an EMBL/GenBank/DDBJ whole genome shotgun (WGS) entry which is preliminary data.</text>
</comment>
<dbReference type="PANTHER" id="PTHR21567">
    <property type="entry name" value="CLASP"/>
    <property type="match status" value="1"/>
</dbReference>
<accession>A0ABP1FVI9</accession>
<feature type="compositionally biased region" description="Basic and acidic residues" evidence="1">
    <location>
        <begin position="335"/>
        <end position="345"/>
    </location>
</feature>
<reference evidence="3 4" key="1">
    <citation type="submission" date="2024-06" db="EMBL/GenBank/DDBJ databases">
        <authorList>
            <person name="Kraege A."/>
            <person name="Thomma B."/>
        </authorList>
    </citation>
    <scope>NUCLEOTIDE SEQUENCE [LARGE SCALE GENOMIC DNA]</scope>
</reference>
<dbReference type="InterPro" id="IPR016024">
    <property type="entry name" value="ARM-type_fold"/>
</dbReference>
<feature type="compositionally biased region" description="Basic and acidic residues" evidence="1">
    <location>
        <begin position="82"/>
        <end position="93"/>
    </location>
</feature>
<feature type="region of interest" description="Disordered" evidence="1">
    <location>
        <begin position="1"/>
        <end position="108"/>
    </location>
</feature>
<feature type="compositionally biased region" description="Basic and acidic residues" evidence="1">
    <location>
        <begin position="27"/>
        <end position="37"/>
    </location>
</feature>
<dbReference type="Proteomes" id="UP001497392">
    <property type="component" value="Unassembled WGS sequence"/>
</dbReference>
<evidence type="ECO:0000313" key="3">
    <source>
        <dbReference type="EMBL" id="CAL5223056.1"/>
    </source>
</evidence>
<name>A0ABP1FVI9_9CHLO</name>
<feature type="region of interest" description="Disordered" evidence="1">
    <location>
        <begin position="333"/>
        <end position="368"/>
    </location>
</feature>